<dbReference type="SUPFAM" id="SSF46785">
    <property type="entry name" value="Winged helix' DNA-binding domain"/>
    <property type="match status" value="1"/>
</dbReference>
<organism evidence="2 3">
    <name type="scientific">Streptomyces antnestii</name>
    <dbReference type="NCBI Taxonomy" id="2494256"/>
    <lineage>
        <taxon>Bacteria</taxon>
        <taxon>Bacillati</taxon>
        <taxon>Actinomycetota</taxon>
        <taxon>Actinomycetes</taxon>
        <taxon>Kitasatosporales</taxon>
        <taxon>Streptomycetaceae</taxon>
        <taxon>Streptomyces</taxon>
    </lineage>
</organism>
<dbReference type="Gene3D" id="1.10.10.10">
    <property type="entry name" value="Winged helix-like DNA-binding domain superfamily/Winged helix DNA-binding domain"/>
    <property type="match status" value="1"/>
</dbReference>
<dbReference type="SMART" id="SM00418">
    <property type="entry name" value="HTH_ARSR"/>
    <property type="match status" value="1"/>
</dbReference>
<dbReference type="Proteomes" id="UP000283128">
    <property type="component" value="Unassembled WGS sequence"/>
</dbReference>
<dbReference type="InterPro" id="IPR036390">
    <property type="entry name" value="WH_DNA-bd_sf"/>
</dbReference>
<dbReference type="EMBL" id="RZYA01000009">
    <property type="protein sequence ID" value="RVU22752.1"/>
    <property type="molecule type" value="Genomic_DNA"/>
</dbReference>
<feature type="domain" description="HTH arsR-type" evidence="1">
    <location>
        <begin position="19"/>
        <end position="112"/>
    </location>
</feature>
<dbReference type="AlphaFoldDB" id="A0A3S2W138"/>
<protein>
    <submittedName>
        <fullName evidence="2">ArsR family transcriptional regulator</fullName>
    </submittedName>
</protein>
<keyword evidence="3" id="KW-1185">Reference proteome</keyword>
<dbReference type="Pfam" id="PF12840">
    <property type="entry name" value="HTH_20"/>
    <property type="match status" value="1"/>
</dbReference>
<evidence type="ECO:0000259" key="1">
    <source>
        <dbReference type="SMART" id="SM00418"/>
    </source>
</evidence>
<comment type="caution">
    <text evidence="2">The sequence shown here is derived from an EMBL/GenBank/DDBJ whole genome shotgun (WGS) entry which is preliminary data.</text>
</comment>
<evidence type="ECO:0000313" key="2">
    <source>
        <dbReference type="EMBL" id="RVU22752.1"/>
    </source>
</evidence>
<name>A0A3S2W138_9ACTN</name>
<evidence type="ECO:0000313" key="3">
    <source>
        <dbReference type="Proteomes" id="UP000283128"/>
    </source>
</evidence>
<dbReference type="CDD" id="cd00090">
    <property type="entry name" value="HTH_ARSR"/>
    <property type="match status" value="1"/>
</dbReference>
<dbReference type="InterPro" id="IPR001845">
    <property type="entry name" value="HTH_ArsR_DNA-bd_dom"/>
</dbReference>
<gene>
    <name evidence="2" type="ORF">EOT10_19935</name>
</gene>
<sequence length="192" mass="20683">MADTGSTPPPADGITLDAAALRVLAHPTRLALLNRLRRDGPATVRGLAAQFELDSGAASYHLRRLAAGGLIEEATELGDKRDRWWRAVHRTSYHDPAERGGAEGRAYTQAVAVAAADSLRHAAAEAVPSMPEEWFAATAFSDYELRLTPDELASLKDELAAVVHRYQDRKPAAGAASVTVQFQAFPRDVTGR</sequence>
<dbReference type="RefSeq" id="WP_127829599.1">
    <property type="nucleotide sequence ID" value="NZ_RZYA01000009.1"/>
</dbReference>
<proteinExistence type="predicted"/>
<dbReference type="OrthoDB" id="7945987at2"/>
<accession>A0A3S2W138</accession>
<reference evidence="2 3" key="1">
    <citation type="submission" date="2019-01" db="EMBL/GenBank/DDBJ databases">
        <title>Genome sequences of Streptomyces and Rhizobium isolates collected from root and soil.</title>
        <authorList>
            <person name="Chhettri S."/>
            <person name="Sevigny J.L."/>
            <person name="Sen A."/>
            <person name="Ennis N."/>
            <person name="Tisa L."/>
        </authorList>
    </citation>
    <scope>NUCLEOTIDE SEQUENCE [LARGE SCALE GENOMIC DNA]</scope>
    <source>
        <strain evidence="2 3">San01</strain>
    </source>
</reference>
<dbReference type="InterPro" id="IPR011991">
    <property type="entry name" value="ArsR-like_HTH"/>
</dbReference>
<dbReference type="InterPro" id="IPR036388">
    <property type="entry name" value="WH-like_DNA-bd_sf"/>
</dbReference>
<dbReference type="GO" id="GO:0003700">
    <property type="term" value="F:DNA-binding transcription factor activity"/>
    <property type="evidence" value="ECO:0007669"/>
    <property type="project" value="InterPro"/>
</dbReference>